<sequence length="49" mass="5602">MNKIKAILFVLCIANARQYTLYKQCDSALANDQVQIQYAEQNGQFHLSP</sequence>
<dbReference type="Proteomes" id="UP000689195">
    <property type="component" value="Unassembled WGS sequence"/>
</dbReference>
<name>A0A8S1XKT0_9CILI</name>
<comment type="caution">
    <text evidence="2">The sequence shown here is derived from an EMBL/GenBank/DDBJ whole genome shotgun (WGS) entry which is preliminary data.</text>
</comment>
<gene>
    <name evidence="2" type="ORF">PPENT_87.1.T1290002</name>
</gene>
<accession>A0A8S1XKT0</accession>
<evidence type="ECO:0000256" key="1">
    <source>
        <dbReference type="SAM" id="SignalP"/>
    </source>
</evidence>
<organism evidence="2 3">
    <name type="scientific">Paramecium pentaurelia</name>
    <dbReference type="NCBI Taxonomy" id="43138"/>
    <lineage>
        <taxon>Eukaryota</taxon>
        <taxon>Sar</taxon>
        <taxon>Alveolata</taxon>
        <taxon>Ciliophora</taxon>
        <taxon>Intramacronucleata</taxon>
        <taxon>Oligohymenophorea</taxon>
        <taxon>Peniculida</taxon>
        <taxon>Parameciidae</taxon>
        <taxon>Paramecium</taxon>
    </lineage>
</organism>
<evidence type="ECO:0000313" key="2">
    <source>
        <dbReference type="EMBL" id="CAD8201743.1"/>
    </source>
</evidence>
<proteinExistence type="predicted"/>
<dbReference type="AlphaFoldDB" id="A0A8S1XKT0"/>
<keyword evidence="1" id="KW-0732">Signal</keyword>
<protein>
    <submittedName>
        <fullName evidence="2">Uncharacterized protein</fullName>
    </submittedName>
</protein>
<keyword evidence="3" id="KW-1185">Reference proteome</keyword>
<dbReference type="EMBL" id="CAJJDO010000129">
    <property type="protein sequence ID" value="CAD8201743.1"/>
    <property type="molecule type" value="Genomic_DNA"/>
</dbReference>
<feature type="signal peptide" evidence="1">
    <location>
        <begin position="1"/>
        <end position="18"/>
    </location>
</feature>
<evidence type="ECO:0000313" key="3">
    <source>
        <dbReference type="Proteomes" id="UP000689195"/>
    </source>
</evidence>
<reference evidence="2" key="1">
    <citation type="submission" date="2021-01" db="EMBL/GenBank/DDBJ databases">
        <authorList>
            <consortium name="Genoscope - CEA"/>
            <person name="William W."/>
        </authorList>
    </citation>
    <scope>NUCLEOTIDE SEQUENCE</scope>
</reference>
<feature type="chain" id="PRO_5035889955" evidence="1">
    <location>
        <begin position="19"/>
        <end position="49"/>
    </location>
</feature>